<proteinExistence type="predicted"/>
<organism evidence="1 2">
    <name type="scientific">Mythimna loreyi</name>
    <dbReference type="NCBI Taxonomy" id="667449"/>
    <lineage>
        <taxon>Eukaryota</taxon>
        <taxon>Metazoa</taxon>
        <taxon>Ecdysozoa</taxon>
        <taxon>Arthropoda</taxon>
        <taxon>Hexapoda</taxon>
        <taxon>Insecta</taxon>
        <taxon>Pterygota</taxon>
        <taxon>Neoptera</taxon>
        <taxon>Endopterygota</taxon>
        <taxon>Lepidoptera</taxon>
        <taxon>Glossata</taxon>
        <taxon>Ditrysia</taxon>
        <taxon>Noctuoidea</taxon>
        <taxon>Noctuidae</taxon>
        <taxon>Noctuinae</taxon>
        <taxon>Hadenini</taxon>
        <taxon>Mythimna</taxon>
    </lineage>
</organism>
<comment type="caution">
    <text evidence="1">The sequence shown here is derived from an EMBL/GenBank/DDBJ whole genome shotgun (WGS) entry which is preliminary data.</text>
</comment>
<protein>
    <submittedName>
        <fullName evidence="1">Uncharacterized protein</fullName>
    </submittedName>
</protein>
<name>A0ACC2R0B4_9NEOP</name>
<gene>
    <name evidence="1" type="ORF">PYW08_001928</name>
</gene>
<evidence type="ECO:0000313" key="1">
    <source>
        <dbReference type="EMBL" id="KAJ8730515.1"/>
    </source>
</evidence>
<keyword evidence="2" id="KW-1185">Reference proteome</keyword>
<dbReference type="Proteomes" id="UP001231649">
    <property type="component" value="Chromosome 12"/>
</dbReference>
<reference evidence="1" key="1">
    <citation type="submission" date="2023-03" db="EMBL/GenBank/DDBJ databases">
        <title>Chromosome-level genomes of two armyworms, Mythimna separata and Mythimna loreyi, provide insights into the biosynthesis and reception of sex pheromones.</title>
        <authorList>
            <person name="Zhao H."/>
        </authorList>
    </citation>
    <scope>NUCLEOTIDE SEQUENCE</scope>
    <source>
        <strain evidence="1">BeijingLab</strain>
    </source>
</reference>
<evidence type="ECO:0000313" key="2">
    <source>
        <dbReference type="Proteomes" id="UP001231649"/>
    </source>
</evidence>
<sequence>MKTALCLFVAIAAFALVQESAAVPLGLNIGVDLNLKKLITDTIDTVHNIEYKLLSVVLQGLGLTQKESIEICQKLKGIMENASKQMKDNVDPKKVQEDMDTNVQKLAESAAEKNKNVDKNKLYLALTLEIQKHSTTGASENTGATATDGSSANVGSDVTSDVSSSKDSSESVATEEQ</sequence>
<accession>A0ACC2R0B4</accession>
<dbReference type="EMBL" id="CM056788">
    <property type="protein sequence ID" value="KAJ8730515.1"/>
    <property type="molecule type" value="Genomic_DNA"/>
</dbReference>